<proteinExistence type="predicted"/>
<protein>
    <submittedName>
        <fullName evidence="1">SnoaL-like polyketide cyclase</fullName>
    </submittedName>
</protein>
<comment type="caution">
    <text evidence="1">The sequence shown here is derived from an EMBL/GenBank/DDBJ whole genome shotgun (WGS) entry which is preliminary data.</text>
</comment>
<dbReference type="PATRIC" id="fig|34073.19.peg.494"/>
<gene>
    <name evidence="1" type="ORF">VPARA_04940</name>
</gene>
<dbReference type="EMBL" id="JZWI01000003">
    <property type="protein sequence ID" value="KLN58379.1"/>
    <property type="molecule type" value="Genomic_DNA"/>
</dbReference>
<accession>A0A0H2M7C7</accession>
<dbReference type="Pfam" id="PF07366">
    <property type="entry name" value="SnoaL"/>
    <property type="match status" value="1"/>
</dbReference>
<dbReference type="Gene3D" id="3.10.450.50">
    <property type="match status" value="1"/>
</dbReference>
<reference evidence="1 2" key="1">
    <citation type="submission" date="2015-03" db="EMBL/GenBank/DDBJ databases">
        <title>Genome sequence of Variovorax paradoxus TBEA6.</title>
        <authorList>
            <person name="Poehlein A."/>
            <person name="Schuldes J."/>
            <person name="Wuebbeler J.H."/>
            <person name="Hiessl S."/>
            <person name="Steinbuechel A."/>
            <person name="Daniel R."/>
        </authorList>
    </citation>
    <scope>NUCLEOTIDE SEQUENCE [LARGE SCALE GENOMIC DNA]</scope>
    <source>
        <strain evidence="1 2">TBEA6</strain>
    </source>
</reference>
<keyword evidence="2" id="KW-1185">Reference proteome</keyword>
<organism evidence="1 2">
    <name type="scientific">Variovorax paradoxus</name>
    <dbReference type="NCBI Taxonomy" id="34073"/>
    <lineage>
        <taxon>Bacteria</taxon>
        <taxon>Pseudomonadati</taxon>
        <taxon>Pseudomonadota</taxon>
        <taxon>Betaproteobacteria</taxon>
        <taxon>Burkholderiales</taxon>
        <taxon>Comamonadaceae</taxon>
        <taxon>Variovorax</taxon>
    </lineage>
</organism>
<sequence length="139" mass="16022">MTDQSMKALFKRWESVWHNARLDLVPECVGPTYARHDEQGDRVVSCDDYAAELLQIRAARPDIRVLVYEHDFSGNRAWFRFAFKWTDKDSGQPCSRAGIQLYRVEAGKLAETWVSLMPIGSAWPDMPQDDWTTRKVGSL</sequence>
<evidence type="ECO:0000313" key="2">
    <source>
        <dbReference type="Proteomes" id="UP000035170"/>
    </source>
</evidence>
<name>A0A0H2M7C7_VARPD</name>
<evidence type="ECO:0000313" key="1">
    <source>
        <dbReference type="EMBL" id="KLN58379.1"/>
    </source>
</evidence>
<dbReference type="InterPro" id="IPR009959">
    <property type="entry name" value="Cyclase_SnoaL-like"/>
</dbReference>
<dbReference type="Proteomes" id="UP000035170">
    <property type="component" value="Unassembled WGS sequence"/>
</dbReference>
<dbReference type="SUPFAM" id="SSF54427">
    <property type="entry name" value="NTF2-like"/>
    <property type="match status" value="1"/>
</dbReference>
<dbReference type="GO" id="GO:0030638">
    <property type="term" value="P:polyketide metabolic process"/>
    <property type="evidence" value="ECO:0007669"/>
    <property type="project" value="InterPro"/>
</dbReference>
<dbReference type="AlphaFoldDB" id="A0A0H2M7C7"/>
<dbReference type="RefSeq" id="WP_047783140.1">
    <property type="nucleotide sequence ID" value="NZ_JZWI01000003.1"/>
</dbReference>
<dbReference type="InterPro" id="IPR032710">
    <property type="entry name" value="NTF2-like_dom_sf"/>
</dbReference>